<sequence>MSTSPRKKLIEVSLPLDAINTAAAKEKSIRHGHPSTFHLWWSRKPLAACRAVLFASIIDDPSSQPERFPTKEAQDAERDRLHHLIERMVPWEATQDEVLMKEVRDEILTATGGNPPSVSDPFCGGGSIPLEAQRLGLEAFGSDLNPVPVLITKALVEIPPRFANHPPLTLTVKKVKLGSWRGAQGLGEDVRYYGEWLRNEAKAHIGYLYPNAKLPKELGGGEATVIAWLWARTVTCPNPACNCQIPLTSKWNLSTKKGKETHVHPLLDRTTSPVSISFQIRKGLSPEEGTVNRRGATCVACGSAIPFTHIRLEGKAGRMGSQMIAIAAEYKRGRIYLPPDENHIKIANSAVMDEKPTEELPKNPRDFKTSNYGLTSFGDLYTTRQLVALNTLGRLLTKVRER</sequence>
<gene>
    <name evidence="2" type="ORF">IPN91_14000</name>
</gene>
<evidence type="ECO:0000313" key="2">
    <source>
        <dbReference type="EMBL" id="MBK8573702.1"/>
    </source>
</evidence>
<dbReference type="InterPro" id="IPR029063">
    <property type="entry name" value="SAM-dependent_MTases_sf"/>
</dbReference>
<reference evidence="2 3" key="1">
    <citation type="submission" date="2020-10" db="EMBL/GenBank/DDBJ databases">
        <title>Connecting structure to function with the recovery of over 1000 high-quality activated sludge metagenome-assembled genomes encoding full-length rRNA genes using long-read sequencing.</title>
        <authorList>
            <person name="Singleton C.M."/>
            <person name="Petriglieri F."/>
            <person name="Kristensen J.M."/>
            <person name="Kirkegaard R.H."/>
            <person name="Michaelsen T.Y."/>
            <person name="Andersen M.H."/>
            <person name="Karst S.M."/>
            <person name="Dueholm M.S."/>
            <person name="Nielsen P.H."/>
            <person name="Albertsen M."/>
        </authorList>
    </citation>
    <scope>NUCLEOTIDE SEQUENCE [LARGE SCALE GENOMIC DNA]</scope>
    <source>
        <strain evidence="2">OdNE_18-Q3-R46-58_MAXAC.008</strain>
    </source>
</reference>
<dbReference type="Proteomes" id="UP000709959">
    <property type="component" value="Unassembled WGS sequence"/>
</dbReference>
<dbReference type="InterPro" id="IPR009537">
    <property type="entry name" value="DUF1156"/>
</dbReference>
<accession>A0A936F3Z3</accession>
<feature type="non-terminal residue" evidence="2">
    <location>
        <position position="402"/>
    </location>
</feature>
<protein>
    <submittedName>
        <fullName evidence="2">DUF1156 domain-containing protein</fullName>
    </submittedName>
</protein>
<dbReference type="Pfam" id="PF06634">
    <property type="entry name" value="DUF1156"/>
    <property type="match status" value="1"/>
</dbReference>
<dbReference type="Gene3D" id="3.40.50.150">
    <property type="entry name" value="Vaccinia Virus protein VP39"/>
    <property type="match status" value="1"/>
</dbReference>
<feature type="domain" description="DUF1156" evidence="1">
    <location>
        <begin position="14"/>
        <end position="83"/>
    </location>
</feature>
<organism evidence="2 3">
    <name type="scientific">Candidatus Geothrix odensensis</name>
    <dbReference type="NCBI Taxonomy" id="2954440"/>
    <lineage>
        <taxon>Bacteria</taxon>
        <taxon>Pseudomonadati</taxon>
        <taxon>Acidobacteriota</taxon>
        <taxon>Holophagae</taxon>
        <taxon>Holophagales</taxon>
        <taxon>Holophagaceae</taxon>
        <taxon>Geothrix</taxon>
    </lineage>
</organism>
<dbReference type="AlphaFoldDB" id="A0A936F3Z3"/>
<evidence type="ECO:0000313" key="3">
    <source>
        <dbReference type="Proteomes" id="UP000709959"/>
    </source>
</evidence>
<dbReference type="SUPFAM" id="SSF53335">
    <property type="entry name" value="S-adenosyl-L-methionine-dependent methyltransferases"/>
    <property type="match status" value="1"/>
</dbReference>
<evidence type="ECO:0000259" key="1">
    <source>
        <dbReference type="Pfam" id="PF06634"/>
    </source>
</evidence>
<dbReference type="EMBL" id="JADKCH010000028">
    <property type="protein sequence ID" value="MBK8573702.1"/>
    <property type="molecule type" value="Genomic_DNA"/>
</dbReference>
<comment type="caution">
    <text evidence="2">The sequence shown here is derived from an EMBL/GenBank/DDBJ whole genome shotgun (WGS) entry which is preliminary data.</text>
</comment>
<proteinExistence type="predicted"/>
<name>A0A936F3Z3_9BACT</name>